<dbReference type="EMBL" id="VSSQ01016191">
    <property type="protein sequence ID" value="MPM57288.1"/>
    <property type="molecule type" value="Genomic_DNA"/>
</dbReference>
<feature type="transmembrane region" description="Helical" evidence="1">
    <location>
        <begin position="94"/>
        <end position="115"/>
    </location>
</feature>
<keyword evidence="1" id="KW-1133">Transmembrane helix</keyword>
<gene>
    <name evidence="2" type="ORF">SDC9_104110</name>
</gene>
<accession>A0A645AWY2</accession>
<evidence type="ECO:0000256" key="1">
    <source>
        <dbReference type="SAM" id="Phobius"/>
    </source>
</evidence>
<comment type="caution">
    <text evidence="2">The sequence shown here is derived from an EMBL/GenBank/DDBJ whole genome shotgun (WGS) entry which is preliminary data.</text>
</comment>
<feature type="transmembrane region" description="Helical" evidence="1">
    <location>
        <begin position="39"/>
        <end position="59"/>
    </location>
</feature>
<reference evidence="2" key="1">
    <citation type="submission" date="2019-08" db="EMBL/GenBank/DDBJ databases">
        <authorList>
            <person name="Kucharzyk K."/>
            <person name="Murdoch R.W."/>
            <person name="Higgins S."/>
            <person name="Loffler F."/>
        </authorList>
    </citation>
    <scope>NUCLEOTIDE SEQUENCE</scope>
</reference>
<protein>
    <submittedName>
        <fullName evidence="2">Uncharacterized protein</fullName>
    </submittedName>
</protein>
<keyword evidence="1" id="KW-0472">Membrane</keyword>
<sequence length="123" mass="14030">MNKNDWIWTAVHGLRLIVYAGLGYMIYIKDHQLPEQIMFWLMVGLLLFTVIPLPLSAFVRGIPNRERILVLLELVIAFPGFLANQFNIELGFDVVLIFLATFNICIVLLIVADAMQKKRTPAS</sequence>
<feature type="transmembrane region" description="Helical" evidence="1">
    <location>
        <begin position="68"/>
        <end position="88"/>
    </location>
</feature>
<keyword evidence="1" id="KW-0812">Transmembrane</keyword>
<organism evidence="2">
    <name type="scientific">bioreactor metagenome</name>
    <dbReference type="NCBI Taxonomy" id="1076179"/>
    <lineage>
        <taxon>unclassified sequences</taxon>
        <taxon>metagenomes</taxon>
        <taxon>ecological metagenomes</taxon>
    </lineage>
</organism>
<proteinExistence type="predicted"/>
<evidence type="ECO:0000313" key="2">
    <source>
        <dbReference type="EMBL" id="MPM57288.1"/>
    </source>
</evidence>
<name>A0A645AWY2_9ZZZZ</name>
<dbReference type="AlphaFoldDB" id="A0A645AWY2"/>
<feature type="transmembrane region" description="Helical" evidence="1">
    <location>
        <begin position="7"/>
        <end position="27"/>
    </location>
</feature>